<accession>A0A1F4V3P0</accession>
<dbReference type="EMBL" id="MEVB01000033">
    <property type="protein sequence ID" value="OGC51817.1"/>
    <property type="molecule type" value="Genomic_DNA"/>
</dbReference>
<dbReference type="Gene3D" id="1.10.3910.10">
    <property type="entry name" value="SP0561-like"/>
    <property type="match status" value="1"/>
</dbReference>
<protein>
    <recommendedName>
        <fullName evidence="1">DUF1858 domain-containing protein</fullName>
    </recommendedName>
</protein>
<dbReference type="SUPFAM" id="SSF140683">
    <property type="entry name" value="SP0561-like"/>
    <property type="match status" value="1"/>
</dbReference>
<name>A0A1F4V3P0_UNCKA</name>
<dbReference type="InterPro" id="IPR038062">
    <property type="entry name" value="ScdA-like_N_sf"/>
</dbReference>
<feature type="domain" description="DUF1858" evidence="1">
    <location>
        <begin position="12"/>
        <end position="58"/>
    </location>
</feature>
<proteinExistence type="predicted"/>
<sequence>MTKETKNKRSVTKASNIAEVVMAHPEVVEVFMDWGLHCVGCAAQAYDTIENGSKVHGFTDADIDELVARLNEVIKHKE</sequence>
<organism evidence="2 3">
    <name type="scientific">candidate division WWE3 bacterium RIFCSPHIGHO2_01_FULL_43_9</name>
    <dbReference type="NCBI Taxonomy" id="1802618"/>
    <lineage>
        <taxon>Bacteria</taxon>
        <taxon>Katanobacteria</taxon>
    </lineage>
</organism>
<dbReference type="InterPro" id="IPR015077">
    <property type="entry name" value="DUF1858"/>
</dbReference>
<dbReference type="AlphaFoldDB" id="A0A1F4V3P0"/>
<dbReference type="InterPro" id="IPR023883">
    <property type="entry name" value="CHP03980_redox-disulphide"/>
</dbReference>
<dbReference type="Pfam" id="PF08984">
    <property type="entry name" value="DUF1858"/>
    <property type="match status" value="1"/>
</dbReference>
<dbReference type="PANTHER" id="PTHR39341">
    <property type="entry name" value="BSL7085 PROTEIN"/>
    <property type="match status" value="1"/>
</dbReference>
<evidence type="ECO:0000313" key="3">
    <source>
        <dbReference type="Proteomes" id="UP000176853"/>
    </source>
</evidence>
<gene>
    <name evidence="2" type="ORF">A2709_01395</name>
</gene>
<evidence type="ECO:0000259" key="1">
    <source>
        <dbReference type="Pfam" id="PF08984"/>
    </source>
</evidence>
<dbReference type="PANTHER" id="PTHR39341:SF1">
    <property type="entry name" value="DUF1858 DOMAIN-CONTAINING PROTEIN"/>
    <property type="match status" value="1"/>
</dbReference>
<comment type="caution">
    <text evidence="2">The sequence shown here is derived from an EMBL/GenBank/DDBJ whole genome shotgun (WGS) entry which is preliminary data.</text>
</comment>
<reference evidence="2 3" key="1">
    <citation type="journal article" date="2016" name="Nat. Commun.">
        <title>Thousands of microbial genomes shed light on interconnected biogeochemical processes in an aquifer system.</title>
        <authorList>
            <person name="Anantharaman K."/>
            <person name="Brown C.T."/>
            <person name="Hug L.A."/>
            <person name="Sharon I."/>
            <person name="Castelle C.J."/>
            <person name="Probst A.J."/>
            <person name="Thomas B.C."/>
            <person name="Singh A."/>
            <person name="Wilkins M.J."/>
            <person name="Karaoz U."/>
            <person name="Brodie E.L."/>
            <person name="Williams K.H."/>
            <person name="Hubbard S.S."/>
            <person name="Banfield J.F."/>
        </authorList>
    </citation>
    <scope>NUCLEOTIDE SEQUENCE [LARGE SCALE GENOMIC DNA]</scope>
</reference>
<evidence type="ECO:0000313" key="2">
    <source>
        <dbReference type="EMBL" id="OGC51817.1"/>
    </source>
</evidence>
<dbReference type="NCBIfam" id="TIGR03980">
    <property type="entry name" value="prismane_assoc"/>
    <property type="match status" value="1"/>
</dbReference>
<dbReference type="Proteomes" id="UP000176853">
    <property type="component" value="Unassembled WGS sequence"/>
</dbReference>